<gene>
    <name evidence="6" type="ORF">SAMN02745121_01230</name>
</gene>
<keyword evidence="3 4" id="KW-0620">Polyamine biosynthesis</keyword>
<dbReference type="AlphaFoldDB" id="A0A1I1UGL6"/>
<evidence type="ECO:0000313" key="6">
    <source>
        <dbReference type="EMBL" id="SFD69867.1"/>
    </source>
</evidence>
<accession>A0A1I1UGL6</accession>
<comment type="similarity">
    <text evidence="1">Belongs to the spermidine/spermine synthase family.</text>
</comment>
<dbReference type="PROSITE" id="PS51318">
    <property type="entry name" value="TAT"/>
    <property type="match status" value="1"/>
</dbReference>
<dbReference type="EMBL" id="FOMX01000003">
    <property type="protein sequence ID" value="SFD69867.1"/>
    <property type="molecule type" value="Genomic_DNA"/>
</dbReference>
<dbReference type="InterPro" id="IPR029063">
    <property type="entry name" value="SAM-dependent_MTases_sf"/>
</dbReference>
<dbReference type="Gene3D" id="3.40.50.150">
    <property type="entry name" value="Vaccinia Virus protein VP39"/>
    <property type="match status" value="1"/>
</dbReference>
<dbReference type="Pfam" id="PF01564">
    <property type="entry name" value="Spermine_synth"/>
    <property type="match status" value="1"/>
</dbReference>
<keyword evidence="2 4" id="KW-0808">Transferase</keyword>
<evidence type="ECO:0000256" key="3">
    <source>
        <dbReference type="ARBA" id="ARBA00023115"/>
    </source>
</evidence>
<evidence type="ECO:0000256" key="4">
    <source>
        <dbReference type="PROSITE-ProRule" id="PRU00354"/>
    </source>
</evidence>
<reference evidence="7" key="1">
    <citation type="submission" date="2016-10" db="EMBL/GenBank/DDBJ databases">
        <authorList>
            <person name="Varghese N."/>
            <person name="Submissions S."/>
        </authorList>
    </citation>
    <scope>NUCLEOTIDE SEQUENCE [LARGE SCALE GENOMIC DNA]</scope>
    <source>
        <strain evidence="7">ATCC 25963</strain>
    </source>
</reference>
<feature type="active site" description="Proton acceptor" evidence="4">
    <location>
        <position position="191"/>
    </location>
</feature>
<dbReference type="PANTHER" id="PTHR43317:SF1">
    <property type="entry name" value="THERMOSPERMINE SYNTHASE ACAULIS5"/>
    <property type="match status" value="1"/>
</dbReference>
<dbReference type="InterPro" id="IPR030374">
    <property type="entry name" value="PABS"/>
</dbReference>
<evidence type="ECO:0000259" key="5">
    <source>
        <dbReference type="PROSITE" id="PS51006"/>
    </source>
</evidence>
<dbReference type="Proteomes" id="UP000199400">
    <property type="component" value="Unassembled WGS sequence"/>
</dbReference>
<proteinExistence type="inferred from homology"/>
<dbReference type="GO" id="GO:0016740">
    <property type="term" value="F:transferase activity"/>
    <property type="evidence" value="ECO:0007669"/>
    <property type="project" value="UniProtKB-UniRule"/>
</dbReference>
<organism evidence="6 7">
    <name type="scientific">Nannocystis exedens</name>
    <dbReference type="NCBI Taxonomy" id="54"/>
    <lineage>
        <taxon>Bacteria</taxon>
        <taxon>Pseudomonadati</taxon>
        <taxon>Myxococcota</taxon>
        <taxon>Polyangia</taxon>
        <taxon>Nannocystales</taxon>
        <taxon>Nannocystaceae</taxon>
        <taxon>Nannocystis</taxon>
    </lineage>
</organism>
<feature type="domain" description="PABS" evidence="5">
    <location>
        <begin position="33"/>
        <end position="268"/>
    </location>
</feature>
<name>A0A1I1UGL6_9BACT</name>
<dbReference type="PROSITE" id="PS51006">
    <property type="entry name" value="PABS_2"/>
    <property type="match status" value="1"/>
</dbReference>
<dbReference type="GO" id="GO:0006596">
    <property type="term" value="P:polyamine biosynthetic process"/>
    <property type="evidence" value="ECO:0007669"/>
    <property type="project" value="UniProtKB-UniRule"/>
</dbReference>
<dbReference type="STRING" id="54.SAMN02745121_01230"/>
<dbReference type="PANTHER" id="PTHR43317">
    <property type="entry name" value="THERMOSPERMINE SYNTHASE ACAULIS5"/>
    <property type="match status" value="1"/>
</dbReference>
<dbReference type="CDD" id="cd02440">
    <property type="entry name" value="AdoMet_MTases"/>
    <property type="match status" value="1"/>
</dbReference>
<keyword evidence="7" id="KW-1185">Reference proteome</keyword>
<evidence type="ECO:0000313" key="7">
    <source>
        <dbReference type="Proteomes" id="UP000199400"/>
    </source>
</evidence>
<protein>
    <submittedName>
        <fullName evidence="6">Spermidine synthase</fullName>
    </submittedName>
</protein>
<dbReference type="NCBIfam" id="NF037959">
    <property type="entry name" value="MFS_SpdSyn"/>
    <property type="match status" value="1"/>
</dbReference>
<dbReference type="SUPFAM" id="SSF53335">
    <property type="entry name" value="S-adenosyl-L-methionine-dependent methyltransferases"/>
    <property type="match status" value="1"/>
</dbReference>
<evidence type="ECO:0000256" key="2">
    <source>
        <dbReference type="ARBA" id="ARBA00022679"/>
    </source>
</evidence>
<sequence>MRYSRAVQRRVFLQQLGGAAVTGLGSVLAARGARAASNHMSSGTADQERVLGEGRSRYNHVRVVERGTVRTMLFIANDGTQYIETRVDVAHRRSLDLDVFRTMLAGFVVHPEPRRILVLGLGGGALPGYFHERLPGLQLEAVDIDPEVVRLAQAFFGVPKDDPSYRVHVADARLFLQRAPTDQRWDMIVLDAFRGVQVPLHLKTAEFHGEVSKRLAPGGVAVANLHNVTRMYPHDRETIAAVYPSCYSFLSEAGNQTTLVASAAPARLGVYALRANARQIQPRFDDVDMLGLAARYYARRDWERAQVLRDDFPADSLAAAAERNNGSCLRGCTYR</sequence>
<dbReference type="InterPro" id="IPR006311">
    <property type="entry name" value="TAT_signal"/>
</dbReference>
<evidence type="ECO:0000256" key="1">
    <source>
        <dbReference type="ARBA" id="ARBA00007867"/>
    </source>
</evidence>